<evidence type="ECO:0000256" key="4">
    <source>
        <dbReference type="ARBA" id="ARBA00022989"/>
    </source>
</evidence>
<keyword evidence="2" id="KW-1003">Cell membrane</keyword>
<evidence type="ECO:0000256" key="1">
    <source>
        <dbReference type="ARBA" id="ARBA00004651"/>
    </source>
</evidence>
<reference evidence="8" key="1">
    <citation type="submission" date="2017-06" db="EMBL/GenBank/DDBJ databases">
        <authorList>
            <person name="Varghese N."/>
            <person name="Submissions S."/>
        </authorList>
    </citation>
    <scope>NUCLEOTIDE SEQUENCE [LARGE SCALE GENOMIC DNA]</scope>
    <source>
        <strain evidence="8">JCM 23211</strain>
    </source>
</reference>
<dbReference type="EMBL" id="FZOW01000013">
    <property type="protein sequence ID" value="SNT30952.1"/>
    <property type="molecule type" value="Genomic_DNA"/>
</dbReference>
<feature type="transmembrane region" description="Helical" evidence="6">
    <location>
        <begin position="80"/>
        <end position="97"/>
    </location>
</feature>
<feature type="transmembrane region" description="Helical" evidence="6">
    <location>
        <begin position="153"/>
        <end position="172"/>
    </location>
</feature>
<feature type="transmembrane region" description="Helical" evidence="6">
    <location>
        <begin position="178"/>
        <end position="198"/>
    </location>
</feature>
<dbReference type="GO" id="GO:0005886">
    <property type="term" value="C:plasma membrane"/>
    <property type="evidence" value="ECO:0007669"/>
    <property type="project" value="UniProtKB-SubCell"/>
</dbReference>
<name>A0A239LM25_9NOCA</name>
<feature type="transmembrane region" description="Helical" evidence="6">
    <location>
        <begin position="210"/>
        <end position="230"/>
    </location>
</feature>
<keyword evidence="3 6" id="KW-0812">Transmembrane</keyword>
<dbReference type="RefSeq" id="WP_245865985.1">
    <property type="nucleotide sequence ID" value="NZ_FZOW01000013.1"/>
</dbReference>
<feature type="transmembrane region" description="Helical" evidence="6">
    <location>
        <begin position="236"/>
        <end position="253"/>
    </location>
</feature>
<evidence type="ECO:0000313" key="7">
    <source>
        <dbReference type="EMBL" id="SNT30952.1"/>
    </source>
</evidence>
<proteinExistence type="predicted"/>
<sequence length="558" mass="60430">MKLAYHLPEATVHRDPTTRAQEMAAREAFWQFPEQSTIRLPRIVDSPRIEQPKLPDDGDENHDDEEVSTGKIAQAFGTQLVFRVLGMLASVFTVAITTRHLGPTSYGHLTTAIVFVGLWTSFTELGIGSVIVRRVTSGKGDLQRLIRINTGLSLVYCIPLSLITMASGLLIYSGDSEVKAMLIIMSTTLTVSTVLTCVQPIFVTKVNFTAVAVSDLVGRMASLGATLVMIQIDAPLVWFALAQVVPLVVQLVIQFWAAGKMIPFWPIFSWKESIGLIVESLPQTGVLIIGVLYWRTDAVLLSLLSTPAQVGVYGLAYTVAFTTSVISQFFLSSTLSSMTRKFAVDKKGFADFVERSVETLSLVALPIGLVGIMLAGPIVATMGSDEFVSDGKPALALLFVAVSVTFMNGVLSQALFAAHDQVFLLRLNVVNLVINIGLNIAFIPAFGAIGASAALLFAEFSGLVVVTWRLHRKSPYRTPFRYMGKVLVPLTITGVVVYFVQDLPLVISGVVAVVVYAVANLVFGPAKIRNLKTLLDTEGDDDPLTDTAAETEQGRTTR</sequence>
<accession>A0A239LM25</accession>
<feature type="transmembrane region" description="Helical" evidence="6">
    <location>
        <begin position="359"/>
        <end position="382"/>
    </location>
</feature>
<evidence type="ECO:0000313" key="8">
    <source>
        <dbReference type="Proteomes" id="UP000198327"/>
    </source>
</evidence>
<dbReference type="PANTHER" id="PTHR30250:SF11">
    <property type="entry name" value="O-ANTIGEN TRANSPORTER-RELATED"/>
    <property type="match status" value="1"/>
</dbReference>
<evidence type="ECO:0000256" key="5">
    <source>
        <dbReference type="ARBA" id="ARBA00023136"/>
    </source>
</evidence>
<feature type="transmembrane region" description="Helical" evidence="6">
    <location>
        <begin position="314"/>
        <end position="338"/>
    </location>
</feature>
<feature type="transmembrane region" description="Helical" evidence="6">
    <location>
        <begin position="506"/>
        <end position="523"/>
    </location>
</feature>
<feature type="transmembrane region" description="Helical" evidence="6">
    <location>
        <begin position="109"/>
        <end position="132"/>
    </location>
</feature>
<dbReference type="InterPro" id="IPR050833">
    <property type="entry name" value="Poly_Biosynth_Transport"/>
</dbReference>
<feature type="transmembrane region" description="Helical" evidence="6">
    <location>
        <begin position="274"/>
        <end position="294"/>
    </location>
</feature>
<evidence type="ECO:0000256" key="2">
    <source>
        <dbReference type="ARBA" id="ARBA00022475"/>
    </source>
</evidence>
<gene>
    <name evidence="7" type="ORF">SAMN05421642_113123</name>
</gene>
<dbReference type="Pfam" id="PF13440">
    <property type="entry name" value="Polysacc_synt_3"/>
    <property type="match status" value="1"/>
</dbReference>
<dbReference type="CDD" id="cd13128">
    <property type="entry name" value="MATE_Wzx_like"/>
    <property type="match status" value="1"/>
</dbReference>
<dbReference type="PANTHER" id="PTHR30250">
    <property type="entry name" value="PST FAMILY PREDICTED COLANIC ACID TRANSPORTER"/>
    <property type="match status" value="1"/>
</dbReference>
<keyword evidence="8" id="KW-1185">Reference proteome</keyword>
<feature type="transmembrane region" description="Helical" evidence="6">
    <location>
        <begin position="449"/>
        <end position="470"/>
    </location>
</feature>
<evidence type="ECO:0000256" key="3">
    <source>
        <dbReference type="ARBA" id="ARBA00022692"/>
    </source>
</evidence>
<dbReference type="AlphaFoldDB" id="A0A239LM25"/>
<feature type="transmembrane region" description="Helical" evidence="6">
    <location>
        <begin position="394"/>
        <end position="411"/>
    </location>
</feature>
<comment type="subcellular location">
    <subcellularLocation>
        <location evidence="1">Cell membrane</location>
        <topology evidence="1">Multi-pass membrane protein</topology>
    </subcellularLocation>
</comment>
<feature type="transmembrane region" description="Helical" evidence="6">
    <location>
        <begin position="482"/>
        <end position="500"/>
    </location>
</feature>
<feature type="transmembrane region" description="Helical" evidence="6">
    <location>
        <begin position="423"/>
        <end position="443"/>
    </location>
</feature>
<keyword evidence="5 6" id="KW-0472">Membrane</keyword>
<protein>
    <submittedName>
        <fullName evidence="7">Membrane protein involved in the export of O-antigen and teichoic acid</fullName>
    </submittedName>
</protein>
<dbReference type="STRING" id="398843.A3K89_05275"/>
<organism evidence="7 8">
    <name type="scientific">Rhodococcoides kyotonense</name>
    <dbReference type="NCBI Taxonomy" id="398843"/>
    <lineage>
        <taxon>Bacteria</taxon>
        <taxon>Bacillati</taxon>
        <taxon>Actinomycetota</taxon>
        <taxon>Actinomycetes</taxon>
        <taxon>Mycobacteriales</taxon>
        <taxon>Nocardiaceae</taxon>
        <taxon>Rhodococcoides</taxon>
    </lineage>
</organism>
<keyword evidence="4 6" id="KW-1133">Transmembrane helix</keyword>
<evidence type="ECO:0000256" key="6">
    <source>
        <dbReference type="SAM" id="Phobius"/>
    </source>
</evidence>
<dbReference type="Proteomes" id="UP000198327">
    <property type="component" value="Unassembled WGS sequence"/>
</dbReference>